<reference evidence="1 2" key="1">
    <citation type="submission" date="2023-12" db="EMBL/GenBank/DDBJ databases">
        <title>Denitrificimonas halotolerans sp. nov.,a novel species isolated from landfill leachate.</title>
        <authorList>
            <person name="Wang S."/>
        </authorList>
    </citation>
    <scope>NUCLEOTIDE SEQUENCE [LARGE SCALE GENOMIC DNA]</scope>
    <source>
        <strain evidence="1 2">JX-1</strain>
    </source>
</reference>
<evidence type="ECO:0000313" key="2">
    <source>
        <dbReference type="Proteomes" id="UP001294570"/>
    </source>
</evidence>
<gene>
    <name evidence="1" type="ORF">TOI97_02615</name>
</gene>
<comment type="caution">
    <text evidence="1">The sequence shown here is derived from an EMBL/GenBank/DDBJ whole genome shotgun (WGS) entry which is preliminary data.</text>
</comment>
<protein>
    <recommendedName>
        <fullName evidence="3">NACHT domain-containing protein</fullName>
    </recommendedName>
</protein>
<evidence type="ECO:0008006" key="3">
    <source>
        <dbReference type="Google" id="ProtNLM"/>
    </source>
</evidence>
<keyword evidence="2" id="KW-1185">Reference proteome</keyword>
<name>A0ABU5GPN1_9GAMM</name>
<dbReference type="RefSeq" id="WP_321552573.1">
    <property type="nucleotide sequence ID" value="NZ_JAXIVU010000002.1"/>
</dbReference>
<dbReference type="Proteomes" id="UP001294570">
    <property type="component" value="Unassembled WGS sequence"/>
</dbReference>
<evidence type="ECO:0000313" key="1">
    <source>
        <dbReference type="EMBL" id="MDY7218477.1"/>
    </source>
</evidence>
<accession>A0ABU5GPN1</accession>
<dbReference type="Gene3D" id="3.40.50.300">
    <property type="entry name" value="P-loop containing nucleotide triphosphate hydrolases"/>
    <property type="match status" value="1"/>
</dbReference>
<dbReference type="SUPFAM" id="SSF52540">
    <property type="entry name" value="P-loop containing nucleoside triphosphate hydrolases"/>
    <property type="match status" value="1"/>
</dbReference>
<sequence length="1580" mass="184677">MSLNNAHEGYDYQDLITSYFVLKEILDGNLDIIFSVDKKNTTGNTPDRFDDLVIINGSDIQRKQIKYSNEATSKVLTKDYLSSDSHYSIALHKLFETWKELKTPTTEFRLCLAWEEPANDDITRVLELQTEKSSFNDFPTKVFKINLDRLWEESPENFNRWDSLSRYVRNNNTDRNEFNEFCNSLLIEVGLPKASLKFNTPSELEFILIEQAQRLGIGKYPNDDVYISDFLVRLAKLTGAYRTGSIQVSAKDILSELRVRTDFGSIKQKFEIDQNKNIISDEKNNWFLDKVVTNKKTLLLGEPGAGKSWFLTNFIEFLSKIDRVAIRHYCFTSTEDSYFEQRVSSDVFFGNLISDIERYFPQIKQKKQQLFASNLDELNLMLSAIETPIIIIVDGLDHINRVLQTSATLSKEKTKIIGYISRIKLPTNISIVLGSQPVDEVEELTNKFEFIKVKLPEWNILDTEELVKRYGYEDVQIDDQNLSILLHEKSEGSPLYLTYILKTLCEHHLITKELIESLPKYDFNLKNYYEYLTNQIINNTTSEILSCLDFSVSRKELKEIIPMKHHFNADIKVLSPVLSENSSRGGIKLYHDSFRRFNIEKLSSIADINEIYAFIIKWLSNNGFYSNDKSYRYLLNYLIRSAQYDEASNYADNNFLSKSLYYGHSESLIKNNYKNFLHIAEKSHDWSLFIYAAELNRAISTTNSEEHHSQFLENFELYFEAICSIYGSEKANALLFFNGEKNFSDRHTAKGFKTLQKYGYSPSWKEVQGLFENGVALEDFEYFMCYQIQENNDLNEIFTSLLTEEYSNYLRIFVTELFSHKGFDAVANCYENINNDCDESIARKINAALDRVNSDKKLPVTEEVQSCKLKPLNLNFTNDYIKEDELSHFYFNVTQYLHADIETLIEFEKGIPSSNFFYNWLKYFIRLLLIEHKSSSSNIESDIVDNIKFLASDTSPYKGTPRAIDFTYRNGGLIDQTISQSLRHVKSRKAWEEVIKELNKIPYSTLSIIESEFLNENNIHYIIDSYELFEQSDDENYSQYADYSFKKAIYYGKIEELDKAKEELRKALKLITSYTFRKDTTLSEIIDPLPAINRFNSEFALQYSKNLKYLTDAVMKHTEDGKDTRWLTINWFEQLLNVDYKLASLYLVNELLTNEYFWKLDYMYVYYLQESHDVDPIILNFLYKLSPTNNRDNYLNGFLDVITKLVNIDEKLAKLSLINLSARDWNDSYNTLNSSTEARLNELLEQFGLNNYFPIKSSKKEAVSHSFNDQKLADILTKQICREASLRLKNRAELINYYDKKDRLSDEDFNFLYFYLQESNHEEFAKELLISIIKKRFPSDVEEHYKKTSSLIELLPLTEETKIFLFVYNFVYSKDGWYSSFVNKESLNKAIKLNQEKSLITLAKALREIFTTSGFLYKYTANIIIAFEYAGLSEDAILSMYKRSFDFIENRLPSTSDFAWDNVESLELSEMNNDELAVVLILSKSKNLDAFVQKEIIVAISYILRHDESLLIKPFRWLFNNIESFNQLFVASVLELLLLEIGNHPLLLDSLKDKFRNTLQIDNLYIHNNLQDILNGSYHE</sequence>
<organism evidence="1 2">
    <name type="scientific">Denitrificimonas halotolerans</name>
    <dbReference type="NCBI Taxonomy" id="3098930"/>
    <lineage>
        <taxon>Bacteria</taxon>
        <taxon>Pseudomonadati</taxon>
        <taxon>Pseudomonadota</taxon>
        <taxon>Gammaproteobacteria</taxon>
        <taxon>Pseudomonadales</taxon>
        <taxon>Pseudomonadaceae</taxon>
        <taxon>Denitrificimonas</taxon>
    </lineage>
</organism>
<proteinExistence type="predicted"/>
<dbReference type="InterPro" id="IPR027417">
    <property type="entry name" value="P-loop_NTPase"/>
</dbReference>
<dbReference type="EMBL" id="JAXIVU010000002">
    <property type="protein sequence ID" value="MDY7218477.1"/>
    <property type="molecule type" value="Genomic_DNA"/>
</dbReference>